<comment type="catalytic activity">
    <reaction evidence="1">
        <text>S-ubiquitinyl-[E2 ubiquitin-conjugating enzyme]-L-cysteine + [acceptor protein]-L-lysine = [E2 ubiquitin-conjugating enzyme]-L-cysteine + N(6)-ubiquitinyl-[acceptor protein]-L-lysine.</text>
        <dbReference type="EC" id="2.3.2.26"/>
    </reaction>
</comment>
<dbReference type="FunFam" id="3.30.2160.10:FF:000019">
    <property type="entry name" value="E3 ubiquitin-protein ligase UPL5 isoform A"/>
    <property type="match status" value="1"/>
</dbReference>
<comment type="pathway">
    <text evidence="2">Protein modification; protein ubiquitination.</text>
</comment>
<evidence type="ECO:0000259" key="9">
    <source>
        <dbReference type="PROSITE" id="PS50237"/>
    </source>
</evidence>
<dbReference type="GO" id="GO:0061630">
    <property type="term" value="F:ubiquitin protein ligase activity"/>
    <property type="evidence" value="ECO:0007669"/>
    <property type="project" value="UniProtKB-EC"/>
</dbReference>
<dbReference type="InterPro" id="IPR029071">
    <property type="entry name" value="Ubiquitin-like_domsf"/>
</dbReference>
<dbReference type="Gene3D" id="3.10.20.90">
    <property type="entry name" value="Phosphatidylinositol 3-kinase Catalytic Subunit, Chain A, domain 1"/>
    <property type="match status" value="1"/>
</dbReference>
<evidence type="ECO:0000256" key="6">
    <source>
        <dbReference type="PROSITE-ProRule" id="PRU00104"/>
    </source>
</evidence>
<dbReference type="Pfam" id="PF00632">
    <property type="entry name" value="HECT"/>
    <property type="match status" value="1"/>
</dbReference>
<feature type="region of interest" description="Disordered" evidence="7">
    <location>
        <begin position="67"/>
        <end position="90"/>
    </location>
</feature>
<dbReference type="InterPro" id="IPR000569">
    <property type="entry name" value="HECT_dom"/>
</dbReference>
<dbReference type="GO" id="GO:0000209">
    <property type="term" value="P:protein polyubiquitination"/>
    <property type="evidence" value="ECO:0007669"/>
    <property type="project" value="TreeGrafter"/>
</dbReference>
<evidence type="ECO:0000259" key="8">
    <source>
        <dbReference type="PROSITE" id="PS50053"/>
    </source>
</evidence>
<evidence type="ECO:0000256" key="4">
    <source>
        <dbReference type="ARBA" id="ARBA00022679"/>
    </source>
</evidence>
<dbReference type="SMART" id="SM00213">
    <property type="entry name" value="UBQ"/>
    <property type="match status" value="1"/>
</dbReference>
<dbReference type="InterPro" id="IPR050409">
    <property type="entry name" value="E3_ubiq-protein_ligase"/>
</dbReference>
<dbReference type="EMBL" id="VOIH02000003">
    <property type="protein sequence ID" value="KAF3451826.1"/>
    <property type="molecule type" value="Genomic_DNA"/>
</dbReference>
<protein>
    <recommendedName>
        <fullName evidence="3">HECT-type E3 ubiquitin transferase</fullName>
        <ecNumber evidence="3">2.3.2.26</ecNumber>
    </recommendedName>
</protein>
<evidence type="ECO:0000256" key="3">
    <source>
        <dbReference type="ARBA" id="ARBA00012485"/>
    </source>
</evidence>
<keyword evidence="5 6" id="KW-0833">Ubl conjugation pathway</keyword>
<dbReference type="AlphaFoldDB" id="A0A8K0HG60"/>
<dbReference type="SUPFAM" id="SSF54236">
    <property type="entry name" value="Ubiquitin-like"/>
    <property type="match status" value="1"/>
</dbReference>
<evidence type="ECO:0000256" key="5">
    <source>
        <dbReference type="ARBA" id="ARBA00022786"/>
    </source>
</evidence>
<comment type="caution">
    <text evidence="6">Lacks conserved residue(s) required for the propagation of feature annotation.</text>
</comment>
<organism evidence="10 11">
    <name type="scientific">Rhamnella rubrinervis</name>
    <dbReference type="NCBI Taxonomy" id="2594499"/>
    <lineage>
        <taxon>Eukaryota</taxon>
        <taxon>Viridiplantae</taxon>
        <taxon>Streptophyta</taxon>
        <taxon>Embryophyta</taxon>
        <taxon>Tracheophyta</taxon>
        <taxon>Spermatophyta</taxon>
        <taxon>Magnoliopsida</taxon>
        <taxon>eudicotyledons</taxon>
        <taxon>Gunneridae</taxon>
        <taxon>Pentapetalae</taxon>
        <taxon>rosids</taxon>
        <taxon>fabids</taxon>
        <taxon>Rosales</taxon>
        <taxon>Rhamnaceae</taxon>
        <taxon>rhamnoid group</taxon>
        <taxon>Rhamneae</taxon>
        <taxon>Rhamnella</taxon>
    </lineage>
</organism>
<dbReference type="Proteomes" id="UP000796880">
    <property type="component" value="Unassembled WGS sequence"/>
</dbReference>
<keyword evidence="4" id="KW-0808">Transferase</keyword>
<dbReference type="Gene3D" id="3.90.1750.10">
    <property type="entry name" value="Hect, E3 ligase catalytic domains"/>
    <property type="match status" value="1"/>
</dbReference>
<dbReference type="Pfam" id="PF00240">
    <property type="entry name" value="ubiquitin"/>
    <property type="match status" value="1"/>
</dbReference>
<reference evidence="10" key="1">
    <citation type="submission" date="2020-03" db="EMBL/GenBank/DDBJ databases">
        <title>A high-quality chromosome-level genome assembly of a woody plant with both climbing and erect habits, Rhamnella rubrinervis.</title>
        <authorList>
            <person name="Lu Z."/>
            <person name="Yang Y."/>
            <person name="Zhu X."/>
            <person name="Sun Y."/>
        </authorList>
    </citation>
    <scope>NUCLEOTIDE SEQUENCE</scope>
    <source>
        <strain evidence="10">BYM</strain>
        <tissue evidence="10">Leaf</tissue>
    </source>
</reference>
<gene>
    <name evidence="10" type="ORF">FNV43_RR07922</name>
</gene>
<dbReference type="InterPro" id="IPR000626">
    <property type="entry name" value="Ubiquitin-like_dom"/>
</dbReference>
<evidence type="ECO:0000313" key="10">
    <source>
        <dbReference type="EMBL" id="KAF3451826.1"/>
    </source>
</evidence>
<dbReference type="OrthoDB" id="8068875at2759"/>
<feature type="domain" description="HECT" evidence="9">
    <location>
        <begin position="568"/>
        <end position="825"/>
    </location>
</feature>
<dbReference type="PROSITE" id="PS50237">
    <property type="entry name" value="HECT"/>
    <property type="match status" value="1"/>
</dbReference>
<accession>A0A8K0HG60</accession>
<dbReference type="Gene3D" id="3.30.2410.10">
    <property type="entry name" value="Hect, E3 ligase catalytic domain"/>
    <property type="match status" value="1"/>
</dbReference>
<keyword evidence="11" id="KW-1185">Reference proteome</keyword>
<comment type="caution">
    <text evidence="10">The sequence shown here is derived from an EMBL/GenBank/DDBJ whole genome shotgun (WGS) entry which is preliminary data.</text>
</comment>
<dbReference type="Gene3D" id="3.30.2160.10">
    <property type="entry name" value="Hect, E3 ligase catalytic domain"/>
    <property type="match status" value="1"/>
</dbReference>
<feature type="domain" description="Ubiquitin-like" evidence="8">
    <location>
        <begin position="118"/>
        <end position="194"/>
    </location>
</feature>
<dbReference type="PANTHER" id="PTHR11254:SF424">
    <property type="entry name" value="E3 UBIQUITIN-PROTEIN LIGASE UPL5"/>
    <property type="match status" value="1"/>
</dbReference>
<evidence type="ECO:0000256" key="2">
    <source>
        <dbReference type="ARBA" id="ARBA00004906"/>
    </source>
</evidence>
<name>A0A8K0HG60_9ROSA</name>
<dbReference type="EC" id="2.3.2.26" evidence="3"/>
<evidence type="ECO:0000313" key="11">
    <source>
        <dbReference type="Proteomes" id="UP000796880"/>
    </source>
</evidence>
<dbReference type="SUPFAM" id="SSF56204">
    <property type="entry name" value="Hect, E3 ligase catalytic domain"/>
    <property type="match status" value="1"/>
</dbReference>
<dbReference type="InterPro" id="IPR019956">
    <property type="entry name" value="Ubiquitin_dom"/>
</dbReference>
<dbReference type="PRINTS" id="PR00348">
    <property type="entry name" value="UBIQUITIN"/>
</dbReference>
<dbReference type="PROSITE" id="PS50053">
    <property type="entry name" value="UBIQUITIN_2"/>
    <property type="match status" value="1"/>
</dbReference>
<dbReference type="SMART" id="SM00119">
    <property type="entry name" value="HECTc"/>
    <property type="match status" value="1"/>
</dbReference>
<evidence type="ECO:0000256" key="7">
    <source>
        <dbReference type="SAM" id="MobiDB-lite"/>
    </source>
</evidence>
<dbReference type="InterPro" id="IPR035983">
    <property type="entry name" value="Hect_E3_ubiquitin_ligase"/>
</dbReference>
<dbReference type="PANTHER" id="PTHR11254">
    <property type="entry name" value="HECT DOMAIN UBIQUITIN-PROTEIN LIGASE"/>
    <property type="match status" value="1"/>
</dbReference>
<dbReference type="GO" id="GO:0006511">
    <property type="term" value="P:ubiquitin-dependent protein catabolic process"/>
    <property type="evidence" value="ECO:0007669"/>
    <property type="project" value="TreeGrafter"/>
</dbReference>
<proteinExistence type="predicted"/>
<evidence type="ECO:0000256" key="1">
    <source>
        <dbReference type="ARBA" id="ARBA00000885"/>
    </source>
</evidence>
<sequence length="852" mass="96836">MSIVESPTTVDCVHQRSGNTNAVAVDHHHRHSSKRKLDDYGGPTFDDFNEEGDAVSSDLVSVRMRKDGPNAVNSSLDGPPCPSTVSSEQLDSRVSDARSVYYGSGSTPPESSRSPSVLHFFIRMISEGNNLVIHAYANDTVKSLHEKIQLKFGIPLFEQRLIYRGKQLQLEQSLAECNIQNDAGLQLVGRMRSTEHPQAWQLIDDIISMVCRLCKGESIPSAQKDIKNRITEYFSMTPKEENYSATSHLQIFMSSSAPAALVMLYVSPIEVNKVCGECSIRHFLNLCRTSLSKPLHNQCAPIVLEFCKLLRRVGSEDTLYISCRNALGSLLESIGVSTPGLTYSENVNDLFMMQEIFPFVKELGNRLSNDLTSGMESPSSDVRDFSTFLLHLRTAITEQMGFKGPISVSLNGRGYRHPLYGKEIELLHHIFIDFMKKMDSCLRKMEENLAGKGKGEGDISHCRWSQYLAILKELNSISKLYQGAEEDFWTLLRLRKSSLCRLIIKHAKRSDDHSWILEQKDVLDFESRRHLAMMMFPEVKEDYEELHEMLIDRSQLLAESFEYIARADPESLHGGLFMEFKNEEATGPGVLREWFFLVCQAIFNQQNALFVACPNDRRRFYPNPASKVDPLHLEYFTFAGRVIALALMHKVQVGIVFDRVFFQQLAGNFSISLEDIRDADPCLYSSCRQILEMDAEFIDSDALGLTFVREVEELGSRRVVELCPGGKSIVVNSKNRKDYVSLLIEHQFVSSIAEQVSHFMQGFADMLSNSRLQKFFFRSLELEDLDWMLHGSENAISVEDWKAHTEYNGYKETDSQIVWFWKVYSLDSHFCSSQYVCLSSSFLIHLFPAESA</sequence>
<dbReference type="GO" id="GO:0005737">
    <property type="term" value="C:cytoplasm"/>
    <property type="evidence" value="ECO:0007669"/>
    <property type="project" value="TreeGrafter"/>
</dbReference>